<feature type="domain" description="Helicase C-terminal" evidence="3">
    <location>
        <begin position="3"/>
        <end position="153"/>
    </location>
</feature>
<feature type="compositionally biased region" description="Basic and acidic residues" evidence="2">
    <location>
        <begin position="264"/>
        <end position="275"/>
    </location>
</feature>
<evidence type="ECO:0000313" key="4">
    <source>
        <dbReference type="Proteomes" id="UP000515135"/>
    </source>
</evidence>
<proteinExistence type="predicted"/>
<feature type="region of interest" description="Disordered" evidence="2">
    <location>
        <begin position="211"/>
        <end position="428"/>
    </location>
</feature>
<dbReference type="InterPro" id="IPR049730">
    <property type="entry name" value="SNF2/RAD54-like_C"/>
</dbReference>
<dbReference type="InterPro" id="IPR029256">
    <property type="entry name" value="Heliccase-ass-bd"/>
</dbReference>
<evidence type="ECO:0000259" key="3">
    <source>
        <dbReference type="PROSITE" id="PS51194"/>
    </source>
</evidence>
<dbReference type="CDD" id="cd18793">
    <property type="entry name" value="SF2_C_SNF"/>
    <property type="match status" value="1"/>
</dbReference>
<dbReference type="OrthoDB" id="448448at2759"/>
<dbReference type="Pfam" id="PF14773">
    <property type="entry name" value="VIGSSK"/>
    <property type="match status" value="1"/>
</dbReference>
<dbReference type="RefSeq" id="XP_019642075.1">
    <property type="nucleotide sequence ID" value="XM_019786516.1"/>
</dbReference>
<evidence type="ECO:0000256" key="2">
    <source>
        <dbReference type="SAM" id="MobiDB-lite"/>
    </source>
</evidence>
<name>A0A6P4ZLK2_BRABE</name>
<gene>
    <name evidence="5" type="primary">LOC109483487</name>
</gene>
<accession>A0A6P4ZLK2</accession>
<dbReference type="GeneID" id="109483487"/>
<dbReference type="PROSITE" id="PS51194">
    <property type="entry name" value="HELICASE_CTER"/>
    <property type="match status" value="1"/>
</dbReference>
<reference evidence="5" key="1">
    <citation type="submission" date="2025-08" db="UniProtKB">
        <authorList>
            <consortium name="RefSeq"/>
        </authorList>
    </citation>
    <scope>IDENTIFICATION</scope>
    <source>
        <tissue evidence="5">Gonad</tissue>
    </source>
</reference>
<dbReference type="Proteomes" id="UP000515135">
    <property type="component" value="Unplaced"/>
</dbReference>
<evidence type="ECO:0000313" key="5">
    <source>
        <dbReference type="RefSeq" id="XP_019642075.1"/>
    </source>
</evidence>
<dbReference type="InterPro" id="IPR050496">
    <property type="entry name" value="SNF2_RAD54_helicase_repair"/>
</dbReference>
<feature type="compositionally biased region" description="Polar residues" evidence="2">
    <location>
        <begin position="300"/>
        <end position="309"/>
    </location>
</feature>
<organism evidence="4 5">
    <name type="scientific">Branchiostoma belcheri</name>
    <name type="common">Amphioxus</name>
    <dbReference type="NCBI Taxonomy" id="7741"/>
    <lineage>
        <taxon>Eukaryota</taxon>
        <taxon>Metazoa</taxon>
        <taxon>Chordata</taxon>
        <taxon>Cephalochordata</taxon>
        <taxon>Leptocardii</taxon>
        <taxon>Amphioxiformes</taxon>
        <taxon>Branchiostomatidae</taxon>
        <taxon>Branchiostoma</taxon>
    </lineage>
</organism>
<dbReference type="GO" id="GO:0016787">
    <property type="term" value="F:hydrolase activity"/>
    <property type="evidence" value="ECO:0007669"/>
    <property type="project" value="UniProtKB-KW"/>
</dbReference>
<dbReference type="PANTHER" id="PTHR45629">
    <property type="entry name" value="SNF2/RAD54 FAMILY MEMBER"/>
    <property type="match status" value="1"/>
</dbReference>
<dbReference type="PANTHER" id="PTHR45629:SF7">
    <property type="entry name" value="DNA EXCISION REPAIR PROTEIN ERCC-6-RELATED"/>
    <property type="match status" value="1"/>
</dbReference>
<protein>
    <submittedName>
        <fullName evidence="5">DNA excision repair protein ERCC-6-like 2</fullName>
    </submittedName>
</protein>
<dbReference type="KEGG" id="bbel:109483487"/>
<dbReference type="InterPro" id="IPR027417">
    <property type="entry name" value="P-loop_NTPase"/>
</dbReference>
<feature type="compositionally biased region" description="Acidic residues" evidence="2">
    <location>
        <begin position="217"/>
        <end position="251"/>
    </location>
</feature>
<keyword evidence="4" id="KW-1185">Reference proteome</keyword>
<dbReference type="Pfam" id="PF00271">
    <property type="entry name" value="Helicase_C"/>
    <property type="match status" value="1"/>
</dbReference>
<dbReference type="SUPFAM" id="SSF52540">
    <property type="entry name" value="P-loop containing nucleoside triphosphate hydrolases"/>
    <property type="match status" value="1"/>
</dbReference>
<dbReference type="InterPro" id="IPR001650">
    <property type="entry name" value="Helicase_C-like"/>
</dbReference>
<dbReference type="SMART" id="SM00490">
    <property type="entry name" value="HELICc"/>
    <property type="match status" value="1"/>
</dbReference>
<dbReference type="Gene3D" id="3.40.50.300">
    <property type="entry name" value="P-loop containing nucleotide triphosphate hydrolases"/>
    <property type="match status" value="1"/>
</dbReference>
<keyword evidence="1" id="KW-0378">Hydrolase</keyword>
<dbReference type="AlphaFoldDB" id="A0A6P4ZLK2"/>
<evidence type="ECO:0000256" key="1">
    <source>
        <dbReference type="ARBA" id="ARBA00022801"/>
    </source>
</evidence>
<sequence>MQILQQLLDVFQKQKKKVLVFSFYTKLLDIIEQFLMSTGEVYTRLDGTTRTSDRLRIVKDFNSNPNILICLVSTTAGGLGLNFTGASVVILFEPTWNPANDQQAQDRAYRIGQRQDVRVYRLVTMGTIEENMYLRQVYKQQLSEIAVSDKTARRYFTGVAGRKDQQGEIFGISNMFALRMETSCLTRDLISRVDQIEGGLKITKFVKPKERKRTEEDGIWEEEEEEDMEENEEQEDEDEDERMEQDEDAEKETDAGSSRKRRHDSREEAQDRDPFSMHTLASQLLPEDDVDMATVGMATEQKTTPSNRLSTSSESEVDDSDAVTSKRKSKIVTTGHNRKKDDKKNTNRLSTSSESENSDADTSKSAAKRRLSKMKTSLSKKKDEKKKTAKCSRSRTSTRQSFGEDIAEFSSSESDSAPPRAKRKTGKLEVKVVKGKNVARRRSVSSRRAVRGRKGKIARTVSDVFRECGVAYTHRSDKVVGGSKAEAHMSHRAMEDVYELHQFSQQPANFAAEFQDVFLLEP</sequence>